<evidence type="ECO:0000313" key="2">
    <source>
        <dbReference type="Proteomes" id="UP001165960"/>
    </source>
</evidence>
<sequence length="503" mass="57370">MLGKSETISPEICQVCWEGRFESDHASITYRGPWLKHRGVLCDRRKMYECSSVTKQGHCACDGFSKLEHVRDDTNTTTYGGVHHSIKEVSLLNKLPEHWDRVVIETLKKEGRLNSKMELLWSAVLYSSSIPAHHFGVDVSEINRLTSLTAKMELAANRVQWEEVRDELLENWTRIEATIDGPLAAVARRQLSEYICGRSQARIAFGHAFNIGPIQISYVGDALLRQMLGGSWCGMTYLCFEGFHTKHTPSLSRAGYVDACGSTVNSWASIHRDLSTSTENNAIHYYSGEGMSRDLLLVLDSCLHLDGAGVRSSLTLLDLNDQNSRYKFTENYWHCRAEGYSRIDRAGGQLSKRLSPLYGIRKDEPNTSVDVFNYIFSRESINQESSFEIKTQRDALLHSMKGCLSVERDIEVDYKNMESMAKKMIEIQRQLKKASDAKDHLQISSLSLEYRNMKMDIWARELRGELPFGSALAVTYMLICWFMEHMDDVDSGYRKLLESKFVF</sequence>
<organism evidence="1 2">
    <name type="scientific">Entomophthora muscae</name>
    <dbReference type="NCBI Taxonomy" id="34485"/>
    <lineage>
        <taxon>Eukaryota</taxon>
        <taxon>Fungi</taxon>
        <taxon>Fungi incertae sedis</taxon>
        <taxon>Zoopagomycota</taxon>
        <taxon>Entomophthoromycotina</taxon>
        <taxon>Entomophthoromycetes</taxon>
        <taxon>Entomophthorales</taxon>
        <taxon>Entomophthoraceae</taxon>
        <taxon>Entomophthora</taxon>
    </lineage>
</organism>
<comment type="caution">
    <text evidence="1">The sequence shown here is derived from an EMBL/GenBank/DDBJ whole genome shotgun (WGS) entry which is preliminary data.</text>
</comment>
<gene>
    <name evidence="1" type="ORF">DSO57_1023660</name>
</gene>
<accession>A0ACC2S4R7</accession>
<keyword evidence="2" id="KW-1185">Reference proteome</keyword>
<dbReference type="Proteomes" id="UP001165960">
    <property type="component" value="Unassembled WGS sequence"/>
</dbReference>
<name>A0ACC2S4R7_9FUNG</name>
<proteinExistence type="predicted"/>
<reference evidence="1" key="1">
    <citation type="submission" date="2022-04" db="EMBL/GenBank/DDBJ databases">
        <title>Genome of the entomopathogenic fungus Entomophthora muscae.</title>
        <authorList>
            <person name="Elya C."/>
            <person name="Lovett B.R."/>
            <person name="Lee E."/>
            <person name="Macias A.M."/>
            <person name="Hajek A.E."/>
            <person name="De Bivort B.L."/>
            <person name="Kasson M.T."/>
            <person name="De Fine Licht H.H."/>
            <person name="Stajich J.E."/>
        </authorList>
    </citation>
    <scope>NUCLEOTIDE SEQUENCE</scope>
    <source>
        <strain evidence="1">Berkeley</strain>
    </source>
</reference>
<protein>
    <submittedName>
        <fullName evidence="1">Uncharacterized protein</fullName>
    </submittedName>
</protein>
<evidence type="ECO:0000313" key="1">
    <source>
        <dbReference type="EMBL" id="KAJ9057354.1"/>
    </source>
</evidence>
<dbReference type="EMBL" id="QTSX02005804">
    <property type="protein sequence ID" value="KAJ9057354.1"/>
    <property type="molecule type" value="Genomic_DNA"/>
</dbReference>